<protein>
    <submittedName>
        <fullName evidence="1">Uncharacterized protein</fullName>
    </submittedName>
</protein>
<evidence type="ECO:0000313" key="1">
    <source>
        <dbReference type="EMBL" id="GIY16879.1"/>
    </source>
</evidence>
<accession>A0AAV4R5G8</accession>
<dbReference type="Proteomes" id="UP001054945">
    <property type="component" value="Unassembled WGS sequence"/>
</dbReference>
<gene>
    <name evidence="1" type="ORF">CEXT_178441</name>
</gene>
<dbReference type="EMBL" id="BPLR01007433">
    <property type="protein sequence ID" value="GIY16879.1"/>
    <property type="molecule type" value="Genomic_DNA"/>
</dbReference>
<name>A0AAV4R5G8_CAEEX</name>
<reference evidence="1 2" key="1">
    <citation type="submission" date="2021-06" db="EMBL/GenBank/DDBJ databases">
        <title>Caerostris extrusa draft genome.</title>
        <authorList>
            <person name="Kono N."/>
            <person name="Arakawa K."/>
        </authorList>
    </citation>
    <scope>NUCLEOTIDE SEQUENCE [LARGE SCALE GENOMIC DNA]</scope>
</reference>
<proteinExistence type="predicted"/>
<sequence>MFQILGSYKNKTQRKHIALKTATSCSYYLSHKASWVRSSRDTEFHPYTNALKRITFQYCLVLLQKVFKPQHQPQCSVRKRRWNSLRCFYLFLIEAKIKVDAWSFF</sequence>
<dbReference type="AlphaFoldDB" id="A0AAV4R5G8"/>
<evidence type="ECO:0000313" key="2">
    <source>
        <dbReference type="Proteomes" id="UP001054945"/>
    </source>
</evidence>
<organism evidence="1 2">
    <name type="scientific">Caerostris extrusa</name>
    <name type="common">Bark spider</name>
    <name type="synonym">Caerostris bankana</name>
    <dbReference type="NCBI Taxonomy" id="172846"/>
    <lineage>
        <taxon>Eukaryota</taxon>
        <taxon>Metazoa</taxon>
        <taxon>Ecdysozoa</taxon>
        <taxon>Arthropoda</taxon>
        <taxon>Chelicerata</taxon>
        <taxon>Arachnida</taxon>
        <taxon>Araneae</taxon>
        <taxon>Araneomorphae</taxon>
        <taxon>Entelegynae</taxon>
        <taxon>Araneoidea</taxon>
        <taxon>Araneidae</taxon>
        <taxon>Caerostris</taxon>
    </lineage>
</organism>
<keyword evidence="2" id="KW-1185">Reference proteome</keyword>
<comment type="caution">
    <text evidence="1">The sequence shown here is derived from an EMBL/GenBank/DDBJ whole genome shotgun (WGS) entry which is preliminary data.</text>
</comment>